<gene>
    <name evidence="2" type="ORF">FRACYDRAFT_247893</name>
</gene>
<feature type="region of interest" description="Disordered" evidence="1">
    <location>
        <begin position="115"/>
        <end position="136"/>
    </location>
</feature>
<protein>
    <submittedName>
        <fullName evidence="2">Uncharacterized protein</fullName>
    </submittedName>
</protein>
<evidence type="ECO:0000256" key="1">
    <source>
        <dbReference type="SAM" id="MobiDB-lite"/>
    </source>
</evidence>
<accession>A0A1E7EW64</accession>
<sequence>MNNNKKTTSNNSNNGTSSSQHHDDSLDSFLTTIESKLRGPFSSLDLAKAVTTKALRTTMRRSSQLGAISGDNNINNDRDPAKEYLQNLSSVLKRTNKVIQCRMLIGLLGLNDIKKKNDSSSNNNGSSDDNGKNNDGALSAKLQQQYLTPEILHILHKTQVKADGYEEWVRATSGLIEGVMFRTQNDSSNTRESCRSKEATQIIVTTGTGVCNKVESQIKQSGQPYEKPKKKQKQKQKDRSSSEMDIDDDDDDNNNDETTQKESTTTIASNKRTRGFTIEKVIPSSSSLPAKSSNTTKLKQAPTIPSSATTDILLPTPDDLNACFAPYRYRLISTPLLNTIIPEFDKNKNNNSNCHFQVNSDADILQIDLRLEAQRAKEHGTGVGGSSSSSSSSSKVSSATTASNNNSNGNGKNNVKNNNPAKAMKGTLPPGFRPAKLVPTTSSSTSAAGSKRKAGDISGSMPKKKKATSLFNTTTQYRPQSVKALLRRKGGGAQSLLKGSNTSGSGGAILSKLGGGTGSSGVGGGAAGSTTAAASRPGGMGTGRFSSNKRNRGGMKSSKMKMIDVDDVDILTKQRSAAGVGAKTKMSADKLRASKREEILKRGRTSAPLPAVAAATATKQKITSSPPRPTVSAAAAPQNRQDTELWQSLLRDKSNKMSEDDKARAERFFTTNQSERSGLTSSDGGPVYKMKIHEQRGKDVSTGQEIKETFYLELDYKTGEQKQSRKIKRY</sequence>
<feature type="compositionally biased region" description="Acidic residues" evidence="1">
    <location>
        <begin position="244"/>
        <end position="255"/>
    </location>
</feature>
<organism evidence="2 3">
    <name type="scientific">Fragilariopsis cylindrus CCMP1102</name>
    <dbReference type="NCBI Taxonomy" id="635003"/>
    <lineage>
        <taxon>Eukaryota</taxon>
        <taxon>Sar</taxon>
        <taxon>Stramenopiles</taxon>
        <taxon>Ochrophyta</taxon>
        <taxon>Bacillariophyta</taxon>
        <taxon>Bacillariophyceae</taxon>
        <taxon>Bacillariophycidae</taxon>
        <taxon>Bacillariales</taxon>
        <taxon>Bacillariaceae</taxon>
        <taxon>Fragilariopsis</taxon>
    </lineage>
</organism>
<reference evidence="2 3" key="1">
    <citation type="submission" date="2016-09" db="EMBL/GenBank/DDBJ databases">
        <title>Extensive genetic diversity and differential bi-allelic expression allows diatom success in the polar Southern Ocean.</title>
        <authorList>
            <consortium name="DOE Joint Genome Institute"/>
            <person name="Mock T."/>
            <person name="Otillar R.P."/>
            <person name="Strauss J."/>
            <person name="Dupont C."/>
            <person name="Frickenhaus S."/>
            <person name="Maumus F."/>
            <person name="Mcmullan M."/>
            <person name="Sanges R."/>
            <person name="Schmutz J."/>
            <person name="Toseland A."/>
            <person name="Valas R."/>
            <person name="Veluchamy A."/>
            <person name="Ward B.J."/>
            <person name="Allen A."/>
            <person name="Barry K."/>
            <person name="Falciatore A."/>
            <person name="Ferrante M."/>
            <person name="Fortunato A.E."/>
            <person name="Gloeckner G."/>
            <person name="Gruber A."/>
            <person name="Hipkin R."/>
            <person name="Janech M."/>
            <person name="Kroth P."/>
            <person name="Leese F."/>
            <person name="Lindquist E."/>
            <person name="Lyon B.R."/>
            <person name="Martin J."/>
            <person name="Mayer C."/>
            <person name="Parker M."/>
            <person name="Quesneville H."/>
            <person name="Raymond J."/>
            <person name="Uhlig C."/>
            <person name="Valentin K.U."/>
            <person name="Worden A.Z."/>
            <person name="Armbrust E.V."/>
            <person name="Bowler C."/>
            <person name="Green B."/>
            <person name="Moulton V."/>
            <person name="Van Oosterhout C."/>
            <person name="Grigoriev I."/>
        </authorList>
    </citation>
    <scope>NUCLEOTIDE SEQUENCE [LARGE SCALE GENOMIC DNA]</scope>
    <source>
        <strain evidence="2 3">CCMP1102</strain>
    </source>
</reference>
<feature type="region of interest" description="Disordered" evidence="1">
    <location>
        <begin position="218"/>
        <end position="272"/>
    </location>
</feature>
<feature type="compositionally biased region" description="Low complexity" evidence="1">
    <location>
        <begin position="1"/>
        <end position="19"/>
    </location>
</feature>
<feature type="compositionally biased region" description="Low complexity" evidence="1">
    <location>
        <begin position="119"/>
        <end position="136"/>
    </location>
</feature>
<feature type="region of interest" description="Disordered" evidence="1">
    <location>
        <begin position="603"/>
        <end position="642"/>
    </location>
</feature>
<feature type="compositionally biased region" description="Low complexity" evidence="1">
    <location>
        <begin position="386"/>
        <end position="419"/>
    </location>
</feature>
<dbReference type="EMBL" id="KV784373">
    <property type="protein sequence ID" value="OEU10278.1"/>
    <property type="molecule type" value="Genomic_DNA"/>
</dbReference>
<feature type="region of interest" description="Disordered" evidence="1">
    <location>
        <begin position="377"/>
        <end position="475"/>
    </location>
</feature>
<feature type="compositionally biased region" description="Low complexity" evidence="1">
    <location>
        <begin position="607"/>
        <end position="618"/>
    </location>
</feature>
<feature type="compositionally biased region" description="Gly residues" evidence="1">
    <location>
        <begin position="517"/>
        <end position="527"/>
    </location>
</feature>
<feature type="region of interest" description="Disordered" evidence="1">
    <location>
        <begin position="1"/>
        <end position="24"/>
    </location>
</feature>
<dbReference type="OrthoDB" id="48165at2759"/>
<keyword evidence="3" id="KW-1185">Reference proteome</keyword>
<dbReference type="InParanoid" id="A0A1E7EW64"/>
<feature type="compositionally biased region" description="Polar residues" evidence="1">
    <location>
        <begin position="261"/>
        <end position="270"/>
    </location>
</feature>
<feature type="region of interest" description="Disordered" evidence="1">
    <location>
        <begin position="517"/>
        <end position="557"/>
    </location>
</feature>
<dbReference type="PANTHER" id="PTHR16148:SF14">
    <property type="entry name" value="MYND-TYPE DOMAIN-CONTAINING PROTEIN"/>
    <property type="match status" value="1"/>
</dbReference>
<name>A0A1E7EW64_9STRA</name>
<feature type="compositionally biased region" description="Low complexity" evidence="1">
    <location>
        <begin position="528"/>
        <end position="537"/>
    </location>
</feature>
<dbReference type="KEGG" id="fcy:FRACYDRAFT_247893"/>
<dbReference type="Proteomes" id="UP000095751">
    <property type="component" value="Unassembled WGS sequence"/>
</dbReference>
<dbReference type="GO" id="GO:0005654">
    <property type="term" value="C:nucleoplasm"/>
    <property type="evidence" value="ECO:0007669"/>
    <property type="project" value="TreeGrafter"/>
</dbReference>
<evidence type="ECO:0000313" key="3">
    <source>
        <dbReference type="Proteomes" id="UP000095751"/>
    </source>
</evidence>
<dbReference type="AlphaFoldDB" id="A0A1E7EW64"/>
<dbReference type="PANTHER" id="PTHR16148">
    <property type="entry name" value="NF-KAPPA-B-REPRESSING FACTOR-RELATED"/>
    <property type="match status" value="1"/>
</dbReference>
<dbReference type="GO" id="GO:0005730">
    <property type="term" value="C:nucleolus"/>
    <property type="evidence" value="ECO:0007669"/>
    <property type="project" value="TreeGrafter"/>
</dbReference>
<proteinExistence type="predicted"/>
<evidence type="ECO:0000313" key="2">
    <source>
        <dbReference type="EMBL" id="OEU10278.1"/>
    </source>
</evidence>